<name>A0A8K0UN27_9AGAR</name>
<evidence type="ECO:0000256" key="1">
    <source>
        <dbReference type="SAM" id="MobiDB-lite"/>
    </source>
</evidence>
<dbReference type="EMBL" id="JAEVFJ010000019">
    <property type="protein sequence ID" value="KAH8099635.1"/>
    <property type="molecule type" value="Genomic_DNA"/>
</dbReference>
<feature type="region of interest" description="Disordered" evidence="1">
    <location>
        <begin position="162"/>
        <end position="187"/>
    </location>
</feature>
<protein>
    <submittedName>
        <fullName evidence="2">Uncharacterized protein</fullName>
    </submittedName>
</protein>
<keyword evidence="3" id="KW-1185">Reference proteome</keyword>
<evidence type="ECO:0000313" key="3">
    <source>
        <dbReference type="Proteomes" id="UP000813824"/>
    </source>
</evidence>
<evidence type="ECO:0000313" key="2">
    <source>
        <dbReference type="EMBL" id="KAH8099635.1"/>
    </source>
</evidence>
<dbReference type="Proteomes" id="UP000813824">
    <property type="component" value="Unassembled WGS sequence"/>
</dbReference>
<proteinExistence type="predicted"/>
<sequence length="324" mass="36923">MPFHKSSKFCARIYYTSDGKKEEVAAEFDVSERSSPSGKPVVSCYIAAQTGQYFKCRFSYGAKRGGLPFSGAFSRDGEFIANSVVQRPNDMDGEIYGWEADDGEIFHMQFHELSATGNPNVKRNRKVPRKVGVLELIIRHHNPLNDPEEVQQFDVTVRPVYRDASQSTQRRATTKAPPGPCPHTVNDWYDPKPRQTHLAEMVSASGEVWRPPYWNLENLGKPEADIRDDPSVVVIFKFYYSSLGIHFLPPRTLLTEPIPVDYIQKASQLSTASERRQVEMQRKLLQELELRQSQEREALKDRIKAELGYVMGDKSHPIDLDDSD</sequence>
<gene>
    <name evidence="2" type="ORF">BXZ70DRAFT_1009031</name>
</gene>
<comment type="caution">
    <text evidence="2">The sequence shown here is derived from an EMBL/GenBank/DDBJ whole genome shotgun (WGS) entry which is preliminary data.</text>
</comment>
<dbReference type="AlphaFoldDB" id="A0A8K0UN27"/>
<reference evidence="2" key="1">
    <citation type="journal article" date="2021" name="New Phytol.">
        <title>Evolutionary innovations through gain and loss of genes in the ectomycorrhizal Boletales.</title>
        <authorList>
            <person name="Wu G."/>
            <person name="Miyauchi S."/>
            <person name="Morin E."/>
            <person name="Kuo A."/>
            <person name="Drula E."/>
            <person name="Varga T."/>
            <person name="Kohler A."/>
            <person name="Feng B."/>
            <person name="Cao Y."/>
            <person name="Lipzen A."/>
            <person name="Daum C."/>
            <person name="Hundley H."/>
            <person name="Pangilinan J."/>
            <person name="Johnson J."/>
            <person name="Barry K."/>
            <person name="LaButti K."/>
            <person name="Ng V."/>
            <person name="Ahrendt S."/>
            <person name="Min B."/>
            <person name="Choi I.G."/>
            <person name="Park H."/>
            <person name="Plett J.M."/>
            <person name="Magnuson J."/>
            <person name="Spatafora J.W."/>
            <person name="Nagy L.G."/>
            <person name="Henrissat B."/>
            <person name="Grigoriev I.V."/>
            <person name="Yang Z.L."/>
            <person name="Xu J."/>
            <person name="Martin F.M."/>
        </authorList>
    </citation>
    <scope>NUCLEOTIDE SEQUENCE</scope>
    <source>
        <strain evidence="2">KKN 215</strain>
    </source>
</reference>
<organism evidence="2 3">
    <name type="scientific">Cristinia sonorae</name>
    <dbReference type="NCBI Taxonomy" id="1940300"/>
    <lineage>
        <taxon>Eukaryota</taxon>
        <taxon>Fungi</taxon>
        <taxon>Dikarya</taxon>
        <taxon>Basidiomycota</taxon>
        <taxon>Agaricomycotina</taxon>
        <taxon>Agaricomycetes</taxon>
        <taxon>Agaricomycetidae</taxon>
        <taxon>Agaricales</taxon>
        <taxon>Pleurotineae</taxon>
        <taxon>Stephanosporaceae</taxon>
        <taxon>Cristinia</taxon>
    </lineage>
</organism>
<accession>A0A8K0UN27</accession>